<gene>
    <name evidence="7" type="ORF">ESZ48_14220</name>
</gene>
<feature type="transmembrane region" description="Helical" evidence="6">
    <location>
        <begin position="52"/>
        <end position="70"/>
    </location>
</feature>
<keyword evidence="4 6" id="KW-1133">Transmembrane helix</keyword>
<dbReference type="AlphaFoldDB" id="A0A4Q0XGT7"/>
<keyword evidence="7" id="KW-0813">Transport</keyword>
<evidence type="ECO:0000256" key="3">
    <source>
        <dbReference type="ARBA" id="ARBA00022692"/>
    </source>
</evidence>
<organism evidence="7 8">
    <name type="scientific">Gelidibacter gilvus</name>
    <dbReference type="NCBI Taxonomy" id="59602"/>
    <lineage>
        <taxon>Bacteria</taxon>
        <taxon>Pseudomonadati</taxon>
        <taxon>Bacteroidota</taxon>
        <taxon>Flavobacteriia</taxon>
        <taxon>Flavobacteriales</taxon>
        <taxon>Flavobacteriaceae</taxon>
        <taxon>Gelidibacter</taxon>
    </lineage>
</organism>
<feature type="transmembrane region" description="Helical" evidence="6">
    <location>
        <begin position="120"/>
        <end position="143"/>
    </location>
</feature>
<feature type="transmembrane region" description="Helical" evidence="6">
    <location>
        <begin position="155"/>
        <end position="176"/>
    </location>
</feature>
<keyword evidence="7" id="KW-0762">Sugar transport</keyword>
<keyword evidence="2" id="KW-1003">Cell membrane</keyword>
<feature type="transmembrane region" description="Helical" evidence="6">
    <location>
        <begin position="340"/>
        <end position="359"/>
    </location>
</feature>
<dbReference type="PANTHER" id="PTHR30250:SF26">
    <property type="entry name" value="PSMA PROTEIN"/>
    <property type="match status" value="1"/>
</dbReference>
<keyword evidence="5 6" id="KW-0472">Membrane</keyword>
<evidence type="ECO:0000256" key="5">
    <source>
        <dbReference type="ARBA" id="ARBA00023136"/>
    </source>
</evidence>
<dbReference type="EMBL" id="SDDZ01000009">
    <property type="protein sequence ID" value="RXJ45966.1"/>
    <property type="molecule type" value="Genomic_DNA"/>
</dbReference>
<evidence type="ECO:0000256" key="2">
    <source>
        <dbReference type="ARBA" id="ARBA00022475"/>
    </source>
</evidence>
<feature type="transmembrane region" description="Helical" evidence="6">
    <location>
        <begin position="277"/>
        <end position="295"/>
    </location>
</feature>
<keyword evidence="8" id="KW-1185">Reference proteome</keyword>
<feature type="transmembrane region" description="Helical" evidence="6">
    <location>
        <begin position="91"/>
        <end position="114"/>
    </location>
</feature>
<proteinExistence type="predicted"/>
<keyword evidence="3 6" id="KW-0812">Transmembrane</keyword>
<feature type="transmembrane region" description="Helical" evidence="6">
    <location>
        <begin position="251"/>
        <end position="271"/>
    </location>
</feature>
<evidence type="ECO:0000256" key="4">
    <source>
        <dbReference type="ARBA" id="ARBA00022989"/>
    </source>
</evidence>
<accession>A0A4Q0XGT7</accession>
<reference evidence="7 8" key="1">
    <citation type="submission" date="2019-01" db="EMBL/GenBank/DDBJ databases">
        <title>Genome sequence of the Antarctic species Gelidibacter gilvus ACAM 158(T).</title>
        <authorList>
            <person name="Bowman J.P."/>
        </authorList>
    </citation>
    <scope>NUCLEOTIDE SEQUENCE [LARGE SCALE GENOMIC DNA]</scope>
    <source>
        <strain evidence="7 8">IC158</strain>
    </source>
</reference>
<protein>
    <submittedName>
        <fullName evidence="7">Sugar transporter</fullName>
    </submittedName>
</protein>
<comment type="caution">
    <text evidence="7">The sequence shown here is derived from an EMBL/GenBank/DDBJ whole genome shotgun (WGS) entry which is preliminary data.</text>
</comment>
<evidence type="ECO:0000256" key="6">
    <source>
        <dbReference type="SAM" id="Phobius"/>
    </source>
</evidence>
<feature type="transmembrane region" description="Helical" evidence="6">
    <location>
        <begin position="371"/>
        <end position="393"/>
    </location>
</feature>
<evidence type="ECO:0000256" key="1">
    <source>
        <dbReference type="ARBA" id="ARBA00004651"/>
    </source>
</evidence>
<dbReference type="InterPro" id="IPR050833">
    <property type="entry name" value="Poly_Biosynth_Transport"/>
</dbReference>
<evidence type="ECO:0000313" key="8">
    <source>
        <dbReference type="Proteomes" id="UP000289792"/>
    </source>
</evidence>
<evidence type="ECO:0000313" key="7">
    <source>
        <dbReference type="EMBL" id="RXJ45966.1"/>
    </source>
</evidence>
<sequence>MSRVSKSVKNAKVGAFFFLISIFAQFFSRKIFLDFLGDEFIGLTSTLRSILGFLNLAELGIGTAIGYSLYKPIYNNNQLEINKIISLLGVLYKRIGIFIFGAGAIVSIFLPYFFGNTDFSLSLIYFVFFSFLMSSLLSYFFNYHMTLLEADQKGYVVQVYFQSINVVRLLIQALLAYYLQSYYAWVIMELLFAITLSVILRIKIKQHYPWLIIASKDGSNLIKEYPQIIKKTKQLFIHKMGSFVKDGTDNILIYALVNIQSVAFFGNYQLIFVNLQSLIKVIFAGTGAGIGNLVAENDKKNIDKVFWEMMALQFFIAGFFSLATYYLITPFIVLWIGEDYVLQESILLLMIGVLFINLIKSPVQHFMNAYGLFSDTWAPFFDIISNLILSLILGKLWGIFGVLSGTYFSLVGTYMIWKPYFLYSKGFNTSIWNYWKRFVPLLFIFFITATIVNFFHNNFLTQSNFTLLTWGLNAIKLSIIIIFVYGLLMYISSKGFRDFTLRIIKLIKNKVSRNS</sequence>
<dbReference type="Proteomes" id="UP000289792">
    <property type="component" value="Unassembled WGS sequence"/>
</dbReference>
<feature type="transmembrane region" description="Helical" evidence="6">
    <location>
        <begin position="399"/>
        <end position="417"/>
    </location>
</feature>
<dbReference type="PANTHER" id="PTHR30250">
    <property type="entry name" value="PST FAMILY PREDICTED COLANIC ACID TRANSPORTER"/>
    <property type="match status" value="1"/>
</dbReference>
<feature type="transmembrane region" description="Helical" evidence="6">
    <location>
        <begin position="438"/>
        <end position="455"/>
    </location>
</feature>
<comment type="subcellular location">
    <subcellularLocation>
        <location evidence="1">Cell membrane</location>
        <topology evidence="1">Multi-pass membrane protein</topology>
    </subcellularLocation>
</comment>
<dbReference type="GO" id="GO:0005886">
    <property type="term" value="C:plasma membrane"/>
    <property type="evidence" value="ECO:0007669"/>
    <property type="project" value="UniProtKB-SubCell"/>
</dbReference>
<feature type="transmembrane region" description="Helical" evidence="6">
    <location>
        <begin position="467"/>
        <end position="491"/>
    </location>
</feature>
<dbReference type="RefSeq" id="WP_129018168.1">
    <property type="nucleotide sequence ID" value="NZ_SDDZ01000009.1"/>
</dbReference>
<feature type="transmembrane region" description="Helical" evidence="6">
    <location>
        <begin position="182"/>
        <end position="202"/>
    </location>
</feature>
<dbReference type="OrthoDB" id="8609648at2"/>
<name>A0A4Q0XGT7_9FLAO</name>
<feature type="transmembrane region" description="Helical" evidence="6">
    <location>
        <begin position="307"/>
        <end position="328"/>
    </location>
</feature>